<dbReference type="InterPro" id="IPR058543">
    <property type="entry name" value="Beta-prop_RSE1/DDB1/CPSF1_2nd"/>
</dbReference>
<evidence type="ECO:0000313" key="5">
    <source>
        <dbReference type="Proteomes" id="UP001303473"/>
    </source>
</evidence>
<gene>
    <name evidence="4" type="ORF">QBC46DRAFT_461504</name>
</gene>
<evidence type="ECO:0000259" key="3">
    <source>
        <dbReference type="Pfam" id="PF23726"/>
    </source>
</evidence>
<dbReference type="InterPro" id="IPR015943">
    <property type="entry name" value="WD40/YVTN_repeat-like_dom_sf"/>
</dbReference>
<dbReference type="Gene3D" id="2.130.10.10">
    <property type="entry name" value="YVTN repeat-like/Quinoprotein amine dehydrogenase"/>
    <property type="match status" value="2"/>
</dbReference>
<organism evidence="4 5">
    <name type="scientific">Diplogelasinospora grovesii</name>
    <dbReference type="NCBI Taxonomy" id="303347"/>
    <lineage>
        <taxon>Eukaryota</taxon>
        <taxon>Fungi</taxon>
        <taxon>Dikarya</taxon>
        <taxon>Ascomycota</taxon>
        <taxon>Pezizomycotina</taxon>
        <taxon>Sordariomycetes</taxon>
        <taxon>Sordariomycetidae</taxon>
        <taxon>Sordariales</taxon>
        <taxon>Diplogelasinosporaceae</taxon>
        <taxon>Diplogelasinospora</taxon>
    </lineage>
</organism>
<dbReference type="InterPro" id="IPR050358">
    <property type="entry name" value="RSE1/DDB1/CFT1"/>
</dbReference>
<dbReference type="Proteomes" id="UP001303473">
    <property type="component" value="Unassembled WGS sequence"/>
</dbReference>
<name>A0AAN6MZR2_9PEZI</name>
<feature type="domain" description="RSE1/DDB1/CPSF1 second beta-propeller" evidence="3">
    <location>
        <begin position="561"/>
        <end position="784"/>
    </location>
</feature>
<dbReference type="Pfam" id="PF23726">
    <property type="entry name" value="Beta-prop_RSE1_2nd"/>
    <property type="match status" value="1"/>
</dbReference>
<evidence type="ECO:0000256" key="1">
    <source>
        <dbReference type="SAM" id="MobiDB-lite"/>
    </source>
</evidence>
<comment type="caution">
    <text evidence="4">The sequence shown here is derived from an EMBL/GenBank/DDBJ whole genome shotgun (WGS) entry which is preliminary data.</text>
</comment>
<reference evidence="5" key="1">
    <citation type="journal article" date="2023" name="Mol. Phylogenet. Evol.">
        <title>Genome-scale phylogeny and comparative genomics of the fungal order Sordariales.</title>
        <authorList>
            <person name="Hensen N."/>
            <person name="Bonometti L."/>
            <person name="Westerberg I."/>
            <person name="Brannstrom I.O."/>
            <person name="Guillou S."/>
            <person name="Cros-Aarteil S."/>
            <person name="Calhoun S."/>
            <person name="Haridas S."/>
            <person name="Kuo A."/>
            <person name="Mondo S."/>
            <person name="Pangilinan J."/>
            <person name="Riley R."/>
            <person name="LaButti K."/>
            <person name="Andreopoulos B."/>
            <person name="Lipzen A."/>
            <person name="Chen C."/>
            <person name="Yan M."/>
            <person name="Daum C."/>
            <person name="Ng V."/>
            <person name="Clum A."/>
            <person name="Steindorff A."/>
            <person name="Ohm R.A."/>
            <person name="Martin F."/>
            <person name="Silar P."/>
            <person name="Natvig D.O."/>
            <person name="Lalanne C."/>
            <person name="Gautier V."/>
            <person name="Ament-Velasquez S.L."/>
            <person name="Kruys A."/>
            <person name="Hutchinson M.I."/>
            <person name="Powell A.J."/>
            <person name="Barry K."/>
            <person name="Miller A.N."/>
            <person name="Grigoriev I.V."/>
            <person name="Debuchy R."/>
            <person name="Gladieux P."/>
            <person name="Hiltunen Thoren M."/>
            <person name="Johannesson H."/>
        </authorList>
    </citation>
    <scope>NUCLEOTIDE SEQUENCE [LARGE SCALE GENOMIC DNA]</scope>
    <source>
        <strain evidence="5">CBS 340.73</strain>
    </source>
</reference>
<feature type="compositionally biased region" description="Basic and acidic residues" evidence="1">
    <location>
        <begin position="934"/>
        <end position="944"/>
    </location>
</feature>
<feature type="compositionally biased region" description="Low complexity" evidence="1">
    <location>
        <begin position="137"/>
        <end position="151"/>
    </location>
</feature>
<dbReference type="InterPro" id="IPR018846">
    <property type="entry name" value="Beta-prop_RSE1/DDB1/CPSF1_1st"/>
</dbReference>
<dbReference type="EMBL" id="MU853885">
    <property type="protein sequence ID" value="KAK3936369.1"/>
    <property type="molecule type" value="Genomic_DNA"/>
</dbReference>
<feature type="region of interest" description="Disordered" evidence="1">
    <location>
        <begin position="120"/>
        <end position="151"/>
    </location>
</feature>
<feature type="region of interest" description="Disordered" evidence="1">
    <location>
        <begin position="931"/>
        <end position="952"/>
    </location>
</feature>
<evidence type="ECO:0000259" key="2">
    <source>
        <dbReference type="Pfam" id="PF10433"/>
    </source>
</evidence>
<protein>
    <submittedName>
        <fullName evidence="4">Mono-functional DNA-alkylating methyl methanesulfonate N-term-domain-containing protein</fullName>
    </submittedName>
</protein>
<feature type="domain" description="RSE1/DDB1/CPSF1 first beta-propeller" evidence="2">
    <location>
        <begin position="57"/>
        <end position="467"/>
    </location>
</feature>
<keyword evidence="5" id="KW-1185">Reference proteome</keyword>
<dbReference type="Pfam" id="PF10433">
    <property type="entry name" value="Beta-prop_RSE1_1st"/>
    <property type="match status" value="1"/>
</dbReference>
<proteinExistence type="predicted"/>
<dbReference type="PANTHER" id="PTHR10644">
    <property type="entry name" value="DNA REPAIR/RNA PROCESSING CPSF FAMILY"/>
    <property type="match status" value="1"/>
</dbReference>
<sequence>MAFQTNILRGGEWVTQTVDLQTILKGNATAKGPKRPRLLKPPHCGILSRTVVESELVNSVYPVRLRSSCYNDVAFVGDHFVQIRELRSDGQFQNIIRKNDFGSRIRAASVIGSYSINDDDIGGPPAHLQVKTEDGASPESGSSEPKSPNWPSALPLPPQMLLLVLECGDSVFLFVNPSANGKPEFVVSRFPSPRKQLVYPGVHLAVDPSSRYMVLACHEKFFVVYELESVQTIHERYMRNEPLNPVCATRPRSVQGVIQNAAFLHPRPGDDDHIILLLIIVRNGKSRMVTFEWETGGDLKAVFADEKHGHRMPVENKLPMLLIPLTVRSAFIVISPDQIAVCTEGLHGPPNFETIEMRTPPATVNYHGRDKPLWTAWARPFRLSPYFKERDCIYLAREDGVVMFIEADAESALDRSTLMDTFDCNIFTSFTCLFDQYTDVLVMGGDAGSGGMWKIPPRNPPELLQTLPNWTPVIDFVTTDEFSTWNQEISAKGNKMVPWSQRGLRDPDRIFSTSGRGATGSVTEYRFGLKANIGLDLEYEIGVKRAWMFADKHLSSPSGFHLLLSLPDRTAFLHLPDDFSQAREPDASTAPYDLSSPTLAVAHSEHLLVQITKQSVTLIALDNRRARFSHDEILKDVTQITSASDACILDDCVAISTHVGTRFQLHTFRIDAAQLSLVHRQTIDVNGEITCLSIGPGYTLLVGIWREGRPFLARSKSQDASSDVLEMIDLSERLMGADLTPDDETSSSTIEAIANIVTVWDTIALGTRSGEVISISDVAGSLSFVVDKFGFTTANITCTRHSTRTEPTVLVSCDSSLVWLGVNRTTRTDRGAVQFDPKHRVWPIDVSDPGGPSPHVDYGVAVNLLSNNDFTDSLLMISGPRILLAEMHRQPGPVHRHIPVEGTPVKVIYSQSLKCLVAGVDRSNRPTLLFIDPDTGKDMGRPTDKNGSPVDFIPGLGKPDDRICDLAEWEYKKEGHTWRYILVATKDGRILVVSTEVKGEPREDGLKPIRFWVRFARKGFERPVYSVLGYEEGLIYCVGQTIYWDLLDTAEKKFRHLRSFDLGSPATALRMVNGKLLALTTRDSLEIINQDAGDDAMTENGGLVHVDPRSRKAMHFIEVAGTQPDEPLGSILLVSDRDCGVDGLWVPWQVPGRECERVFELELPTSIRRFRRGRCRPVWEQERHGPMFGRLPSTIDDADILGVSLDGSMYHLTLLNVEIWRLLRFIQNIASRSEEICPFTNEHENEHGHVSLPGTDDAFPDFEFDPEPRMDKGAGMHVDGDILRRCLEEKALERLICARPSYASRFAELLDELNDGRYTAEHASFEDEKGRDQYFKLAYAILKYFLRRPVM</sequence>
<evidence type="ECO:0000313" key="4">
    <source>
        <dbReference type="EMBL" id="KAK3936369.1"/>
    </source>
</evidence>
<accession>A0AAN6MZR2</accession>